<evidence type="ECO:0000256" key="3">
    <source>
        <dbReference type="ARBA" id="ARBA00022741"/>
    </source>
</evidence>
<evidence type="ECO:0000259" key="9">
    <source>
        <dbReference type="PROSITE" id="PS00300"/>
    </source>
</evidence>
<dbReference type="GO" id="GO:0005886">
    <property type="term" value="C:plasma membrane"/>
    <property type="evidence" value="ECO:0007669"/>
    <property type="project" value="UniProtKB-SubCell"/>
</dbReference>
<evidence type="ECO:0000256" key="7">
    <source>
        <dbReference type="ARBA" id="ARBA00023170"/>
    </source>
</evidence>
<comment type="catalytic activity">
    <reaction evidence="8">
        <text>GTP + H2O = GDP + phosphate + H(+)</text>
        <dbReference type="Rhea" id="RHEA:19669"/>
        <dbReference type="ChEBI" id="CHEBI:15377"/>
        <dbReference type="ChEBI" id="CHEBI:15378"/>
        <dbReference type="ChEBI" id="CHEBI:37565"/>
        <dbReference type="ChEBI" id="CHEBI:43474"/>
        <dbReference type="ChEBI" id="CHEBI:58189"/>
        <dbReference type="EC" id="3.6.5.4"/>
    </reaction>
</comment>
<feature type="binding site" evidence="8">
    <location>
        <begin position="130"/>
        <end position="137"/>
    </location>
    <ligand>
        <name>GTP</name>
        <dbReference type="ChEBI" id="CHEBI:37565"/>
    </ligand>
</feature>
<keyword evidence="5 8" id="KW-0342">GTP-binding</keyword>
<name>A0A075GLG3_9EURY</name>
<dbReference type="Pfam" id="PF02881">
    <property type="entry name" value="SRP54_N"/>
    <property type="match status" value="1"/>
</dbReference>
<evidence type="ECO:0000256" key="6">
    <source>
        <dbReference type="ARBA" id="ARBA00023136"/>
    </source>
</evidence>
<dbReference type="PANTHER" id="PTHR43134">
    <property type="entry name" value="SIGNAL RECOGNITION PARTICLE RECEPTOR SUBUNIT ALPHA"/>
    <property type="match status" value="1"/>
</dbReference>
<keyword evidence="3 8" id="KW-0547">Nucleotide-binding</keyword>
<dbReference type="SUPFAM" id="SSF47364">
    <property type="entry name" value="Domain of the SRP/SRP receptor G-proteins"/>
    <property type="match status" value="1"/>
</dbReference>
<dbReference type="InterPro" id="IPR003593">
    <property type="entry name" value="AAA+_ATPase"/>
</dbReference>
<dbReference type="InterPro" id="IPR042101">
    <property type="entry name" value="SRP54_N_sf"/>
</dbReference>
<evidence type="ECO:0000256" key="1">
    <source>
        <dbReference type="ARBA" id="ARBA00022475"/>
    </source>
</evidence>
<evidence type="ECO:0000256" key="2">
    <source>
        <dbReference type="ARBA" id="ARBA00022490"/>
    </source>
</evidence>
<evidence type="ECO:0000256" key="5">
    <source>
        <dbReference type="ARBA" id="ARBA00023134"/>
    </source>
</evidence>
<comment type="subcellular location">
    <subcellularLocation>
        <location evidence="8">Cell membrane</location>
        <topology evidence="8">Peripheral membrane protein</topology>
        <orientation evidence="8">Cytoplasmic side</orientation>
    </subcellularLocation>
    <subcellularLocation>
        <location evidence="8">Cytoplasm</location>
    </subcellularLocation>
</comment>
<dbReference type="PROSITE" id="PS00300">
    <property type="entry name" value="SRP54"/>
    <property type="match status" value="1"/>
</dbReference>
<comment type="similarity">
    <text evidence="8">Belongs to the GTP-binding SRP family. FtsY subfamily.</text>
</comment>
<dbReference type="InterPro" id="IPR004390">
    <property type="entry name" value="SR_rcpt_FtsY"/>
</dbReference>
<comment type="subunit">
    <text evidence="8">Part of the signal recognition particle protein translocation system, which is composed of SRP and FtsY.</text>
</comment>
<evidence type="ECO:0000256" key="4">
    <source>
        <dbReference type="ARBA" id="ARBA00022801"/>
    </source>
</evidence>
<dbReference type="InterPro" id="IPR013822">
    <property type="entry name" value="Signal_recog_particl_SRP54_hlx"/>
</dbReference>
<dbReference type="Gene3D" id="3.40.50.300">
    <property type="entry name" value="P-loop containing nucleotide triphosphate hydrolases"/>
    <property type="match status" value="1"/>
</dbReference>
<dbReference type="GO" id="GO:0005047">
    <property type="term" value="F:signal recognition particle binding"/>
    <property type="evidence" value="ECO:0007669"/>
    <property type="project" value="TreeGrafter"/>
</dbReference>
<dbReference type="GO" id="GO:0003924">
    <property type="term" value="F:GTPase activity"/>
    <property type="evidence" value="ECO:0007669"/>
    <property type="project" value="UniProtKB-UniRule"/>
</dbReference>
<protein>
    <recommendedName>
        <fullName evidence="8">Signal recognition particle receptor FtsY</fullName>
        <shortName evidence="8">SRP receptor</shortName>
        <ecNumber evidence="8">3.6.5.4</ecNumber>
    </recommendedName>
</protein>
<keyword evidence="7 8" id="KW-0675">Receptor</keyword>
<keyword evidence="1 8" id="KW-1003">Cell membrane</keyword>
<dbReference type="InterPro" id="IPR000897">
    <property type="entry name" value="SRP54_GTPase_dom"/>
</dbReference>
<keyword evidence="6 8" id="KW-0472">Membrane</keyword>
<dbReference type="NCBIfam" id="TIGR00064">
    <property type="entry name" value="ftsY"/>
    <property type="match status" value="1"/>
</dbReference>
<comment type="function">
    <text evidence="8">Involved in targeting and insertion of nascent membrane proteins into the cytoplasmic membrane. Acts as a receptor for the complex formed by the signal recognition particle (SRP) and the ribosome-nascent chain (RNC).</text>
</comment>
<reference evidence="10" key="1">
    <citation type="journal article" date="2014" name="Genome Biol. Evol.">
        <title>Pangenome evidence for extensive interdomain horizontal transfer affecting lineage core and shell genes in uncultured planktonic thaumarchaeota and euryarchaeota.</title>
        <authorList>
            <person name="Deschamps P."/>
            <person name="Zivanovic Y."/>
            <person name="Moreira D."/>
            <person name="Rodriguez-Valera F."/>
            <person name="Lopez-Garcia P."/>
        </authorList>
    </citation>
    <scope>NUCLEOTIDE SEQUENCE</scope>
</reference>
<dbReference type="SMART" id="SM00382">
    <property type="entry name" value="AAA"/>
    <property type="match status" value="1"/>
</dbReference>
<dbReference type="PANTHER" id="PTHR43134:SF1">
    <property type="entry name" value="SIGNAL RECOGNITION PARTICLE RECEPTOR SUBUNIT ALPHA"/>
    <property type="match status" value="1"/>
</dbReference>
<dbReference type="HAMAP" id="MF_00920">
    <property type="entry name" value="FtsY"/>
    <property type="match status" value="1"/>
</dbReference>
<feature type="domain" description="SRP54-type proteins GTP-binding" evidence="9">
    <location>
        <begin position="291"/>
        <end position="304"/>
    </location>
</feature>
<dbReference type="SMART" id="SM00962">
    <property type="entry name" value="SRP54"/>
    <property type="match status" value="1"/>
</dbReference>
<dbReference type="InterPro" id="IPR036225">
    <property type="entry name" value="SRP/SRP_N"/>
</dbReference>
<accession>A0A075GLG3</accession>
<feature type="binding site" evidence="8">
    <location>
        <begin position="270"/>
        <end position="273"/>
    </location>
    <ligand>
        <name>GTP</name>
        <dbReference type="ChEBI" id="CHEBI:37565"/>
    </ligand>
</feature>
<evidence type="ECO:0000256" key="8">
    <source>
        <dbReference type="HAMAP-Rule" id="MF_00920"/>
    </source>
</evidence>
<organism evidence="10">
    <name type="scientific">uncultured marine group II/III euryarchaeote KM3_176_D09</name>
    <dbReference type="NCBI Taxonomy" id="1457935"/>
    <lineage>
        <taxon>Archaea</taxon>
        <taxon>Methanobacteriati</taxon>
        <taxon>Methanobacteriota</taxon>
        <taxon>environmental samples</taxon>
    </lineage>
</organism>
<feature type="binding site" evidence="8">
    <location>
        <begin position="212"/>
        <end position="216"/>
    </location>
    <ligand>
        <name>GTP</name>
        <dbReference type="ChEBI" id="CHEBI:37565"/>
    </ligand>
</feature>
<dbReference type="GO" id="GO:0005525">
    <property type="term" value="F:GTP binding"/>
    <property type="evidence" value="ECO:0007669"/>
    <property type="project" value="UniProtKB-UniRule"/>
</dbReference>
<keyword evidence="4 8" id="KW-0378">Hydrolase</keyword>
<dbReference type="EC" id="3.6.5.4" evidence="8"/>
<dbReference type="CDD" id="cd17874">
    <property type="entry name" value="FtsY"/>
    <property type="match status" value="1"/>
</dbReference>
<dbReference type="AlphaFoldDB" id="A0A075GLG3"/>
<dbReference type="GO" id="GO:0006614">
    <property type="term" value="P:SRP-dependent cotranslational protein targeting to membrane"/>
    <property type="evidence" value="ECO:0007669"/>
    <property type="project" value="InterPro"/>
</dbReference>
<dbReference type="SUPFAM" id="SSF52540">
    <property type="entry name" value="P-loop containing nucleoside triphosphate hydrolases"/>
    <property type="match status" value="1"/>
</dbReference>
<dbReference type="Pfam" id="PF00448">
    <property type="entry name" value="SRP54"/>
    <property type="match status" value="1"/>
</dbReference>
<dbReference type="EMBL" id="KF900717">
    <property type="protein sequence ID" value="AIF04749.1"/>
    <property type="molecule type" value="Genomic_DNA"/>
</dbReference>
<dbReference type="GO" id="GO:0005737">
    <property type="term" value="C:cytoplasm"/>
    <property type="evidence" value="ECO:0007669"/>
    <property type="project" value="UniProtKB-SubCell"/>
</dbReference>
<dbReference type="SMART" id="SM00963">
    <property type="entry name" value="SRP54_N"/>
    <property type="match status" value="1"/>
</dbReference>
<dbReference type="InterPro" id="IPR027417">
    <property type="entry name" value="P-loop_NTPase"/>
</dbReference>
<dbReference type="FunFam" id="3.40.50.300:FF:000053">
    <property type="entry name" value="Signal recognition particle receptor FtsY"/>
    <property type="match status" value="1"/>
</dbReference>
<keyword evidence="2 8" id="KW-0963">Cytoplasm</keyword>
<sequence>MFKSLRDRFRRAGKQAEAEIEPQLDLSYEAYRPEEREKGAVVQAKHLENVMWELELALLESDVAMEAVEALKAKLQQRLVGLRVASQGEIAPTIEKALKASLVELLSLESFDPQQLLVRGDGPLVIAFVGVNGTGKTTTIARLAHWLQGQGRSVVLAAADTFRAGAIEQLEIHAKKLGCKFIAHQSGGDPAAVAFDAVAHARAKHRDVVLIDTAGRMQTNANLMDEMAKIQRVAKPDMVLFVGDALAGNDAVEQARKFHATVGIDAVILTKLDVDAKGGAALSIASAIGRPIAFVGIGQDYEDLMPFDAAWIVERIFAA</sequence>
<evidence type="ECO:0000313" key="10">
    <source>
        <dbReference type="EMBL" id="AIF04749.1"/>
    </source>
</evidence>
<dbReference type="Gene3D" id="1.20.120.140">
    <property type="entry name" value="Signal recognition particle SRP54, nucleotide-binding domain"/>
    <property type="match status" value="1"/>
</dbReference>
<gene>
    <name evidence="8 10" type="primary">ftsY</name>
</gene>
<proteinExistence type="inferred from homology"/>